<dbReference type="Pfam" id="PF03652">
    <property type="entry name" value="RuvX"/>
    <property type="match status" value="1"/>
</dbReference>
<evidence type="ECO:0000313" key="8">
    <source>
        <dbReference type="Proteomes" id="UP000202440"/>
    </source>
</evidence>
<evidence type="ECO:0000256" key="2">
    <source>
        <dbReference type="ARBA" id="ARBA00022517"/>
    </source>
</evidence>
<dbReference type="Gene3D" id="3.30.420.140">
    <property type="entry name" value="YqgF/RNase H-like domain"/>
    <property type="match status" value="1"/>
</dbReference>
<evidence type="ECO:0000256" key="3">
    <source>
        <dbReference type="ARBA" id="ARBA00022722"/>
    </source>
</evidence>
<reference evidence="7 8" key="1">
    <citation type="submission" date="2017-07" db="EMBL/GenBank/DDBJ databases">
        <title>Annotated genome sequence of Bacterioplanes sanyensis isolated from Red Sea.</title>
        <authorList>
            <person name="Rehman Z.U."/>
        </authorList>
    </citation>
    <scope>NUCLEOTIDE SEQUENCE [LARGE SCALE GENOMIC DNA]</scope>
    <source>
        <strain evidence="7 8">NV9</strain>
    </source>
</reference>
<evidence type="ECO:0000256" key="1">
    <source>
        <dbReference type="ARBA" id="ARBA00022490"/>
    </source>
</evidence>
<dbReference type="CDD" id="cd16964">
    <property type="entry name" value="YqgF"/>
    <property type="match status" value="1"/>
</dbReference>
<dbReference type="InterPro" id="IPR005227">
    <property type="entry name" value="YqgF"/>
</dbReference>
<comment type="subcellular location">
    <subcellularLocation>
        <location evidence="5">Cytoplasm</location>
    </subcellularLocation>
</comment>
<dbReference type="InterPro" id="IPR012337">
    <property type="entry name" value="RNaseH-like_sf"/>
</dbReference>
<dbReference type="EMBL" id="CP022530">
    <property type="protein sequence ID" value="ASP40834.1"/>
    <property type="molecule type" value="Genomic_DNA"/>
</dbReference>
<dbReference type="NCBIfam" id="TIGR00250">
    <property type="entry name" value="RNAse_H_YqgF"/>
    <property type="match status" value="1"/>
</dbReference>
<organism evidence="7 8">
    <name type="scientific">Bacterioplanes sanyensis</name>
    <dbReference type="NCBI Taxonomy" id="1249553"/>
    <lineage>
        <taxon>Bacteria</taxon>
        <taxon>Pseudomonadati</taxon>
        <taxon>Pseudomonadota</taxon>
        <taxon>Gammaproteobacteria</taxon>
        <taxon>Oceanospirillales</taxon>
        <taxon>Oceanospirillaceae</taxon>
        <taxon>Bacterioplanes</taxon>
    </lineage>
</organism>
<evidence type="ECO:0000259" key="6">
    <source>
        <dbReference type="SMART" id="SM00732"/>
    </source>
</evidence>
<dbReference type="GO" id="GO:0000967">
    <property type="term" value="P:rRNA 5'-end processing"/>
    <property type="evidence" value="ECO:0007669"/>
    <property type="project" value="UniProtKB-UniRule"/>
</dbReference>
<comment type="function">
    <text evidence="5">Could be a nuclease involved in processing of the 5'-end of pre-16S rRNA.</text>
</comment>
<evidence type="ECO:0000256" key="4">
    <source>
        <dbReference type="ARBA" id="ARBA00022801"/>
    </source>
</evidence>
<protein>
    <recommendedName>
        <fullName evidence="5">Putative pre-16S rRNA nuclease</fullName>
        <ecNumber evidence="5">3.1.-.-</ecNumber>
    </recommendedName>
</protein>
<dbReference type="PANTHER" id="PTHR33317">
    <property type="entry name" value="POLYNUCLEOTIDYL TRANSFERASE, RIBONUCLEASE H-LIKE SUPERFAMILY PROTEIN"/>
    <property type="match status" value="1"/>
</dbReference>
<dbReference type="HAMAP" id="MF_00651">
    <property type="entry name" value="Nuclease_YqgF"/>
    <property type="match status" value="1"/>
</dbReference>
<dbReference type="EC" id="3.1.-.-" evidence="5"/>
<proteinExistence type="inferred from homology"/>
<dbReference type="GO" id="GO:0004518">
    <property type="term" value="F:nuclease activity"/>
    <property type="evidence" value="ECO:0007669"/>
    <property type="project" value="UniProtKB-KW"/>
</dbReference>
<comment type="similarity">
    <text evidence="5">Belongs to the YqgF HJR family.</text>
</comment>
<sequence>MAFDFGTKRIGIAVGQRLTATAQPLAPIKARDGIPDWEQLAAIINEWQPDGFVTGLPLNMDGSDSDMSRRALKFARRLEGRYHRPSLTHDERLSSFEAKGMVMADGGERDFGKHSVDGLAAQLILESWMSEHPWPPTEEGSHESA</sequence>
<dbReference type="GO" id="GO:0005829">
    <property type="term" value="C:cytosol"/>
    <property type="evidence" value="ECO:0007669"/>
    <property type="project" value="TreeGrafter"/>
</dbReference>
<dbReference type="OrthoDB" id="9796140at2"/>
<evidence type="ECO:0000256" key="5">
    <source>
        <dbReference type="HAMAP-Rule" id="MF_00651"/>
    </source>
</evidence>
<dbReference type="InterPro" id="IPR037027">
    <property type="entry name" value="YqgF/RNaseH-like_dom_sf"/>
</dbReference>
<dbReference type="SMART" id="SM00732">
    <property type="entry name" value="YqgFc"/>
    <property type="match status" value="1"/>
</dbReference>
<keyword evidence="4 5" id="KW-0378">Hydrolase</keyword>
<keyword evidence="1 5" id="KW-0963">Cytoplasm</keyword>
<dbReference type="InterPro" id="IPR006641">
    <property type="entry name" value="YqgF/RNaseH-like_dom"/>
</dbReference>
<gene>
    <name evidence="7" type="ORF">CHH28_05485</name>
</gene>
<dbReference type="AlphaFoldDB" id="A0A222FQN9"/>
<keyword evidence="3 5" id="KW-0540">Nuclease</keyword>
<dbReference type="Proteomes" id="UP000202440">
    <property type="component" value="Chromosome"/>
</dbReference>
<keyword evidence="8" id="KW-1185">Reference proteome</keyword>
<dbReference type="PANTHER" id="PTHR33317:SF4">
    <property type="entry name" value="POLYNUCLEOTIDYL TRANSFERASE, RIBONUCLEASE H-LIKE SUPERFAMILY PROTEIN"/>
    <property type="match status" value="1"/>
</dbReference>
<feature type="domain" description="YqgF/RNase H-like" evidence="6">
    <location>
        <begin position="1"/>
        <end position="98"/>
    </location>
</feature>
<name>A0A222FQN9_9GAMM</name>
<evidence type="ECO:0000313" key="7">
    <source>
        <dbReference type="EMBL" id="ASP40834.1"/>
    </source>
</evidence>
<dbReference type="KEGG" id="bsan:CHH28_05485"/>
<keyword evidence="2 5" id="KW-0690">Ribosome biogenesis</keyword>
<accession>A0A222FQN9</accession>
<dbReference type="SUPFAM" id="SSF53098">
    <property type="entry name" value="Ribonuclease H-like"/>
    <property type="match status" value="1"/>
</dbReference>
<dbReference type="GO" id="GO:0016788">
    <property type="term" value="F:hydrolase activity, acting on ester bonds"/>
    <property type="evidence" value="ECO:0007669"/>
    <property type="project" value="UniProtKB-UniRule"/>
</dbReference>